<reference evidence="2 3" key="1">
    <citation type="submission" date="2019-03" db="EMBL/GenBank/DDBJ databases">
        <title>Draft genome sequences of novel Actinobacteria.</title>
        <authorList>
            <person name="Sahin N."/>
            <person name="Ay H."/>
            <person name="Saygin H."/>
        </authorList>
    </citation>
    <scope>NUCLEOTIDE SEQUENCE [LARGE SCALE GENOMIC DNA]</scope>
    <source>
        <strain evidence="2 3">7K502</strain>
    </source>
</reference>
<proteinExistence type="predicted"/>
<evidence type="ECO:0000256" key="1">
    <source>
        <dbReference type="SAM" id="SignalP"/>
    </source>
</evidence>
<evidence type="ECO:0000313" key="2">
    <source>
        <dbReference type="EMBL" id="TDD35201.1"/>
    </source>
</evidence>
<accession>A0A4R4XUC3</accession>
<gene>
    <name evidence="2" type="ORF">E1288_43475</name>
</gene>
<sequence length="74" mass="7909">MRTVLRGSLGIALALPLVSGLAPAAFAASPAPAVAVQLAPQHRDHHNCTEGDAACEMHEHLHDLQRHLQEHGQH</sequence>
<feature type="signal peptide" evidence="1">
    <location>
        <begin position="1"/>
        <end position="27"/>
    </location>
</feature>
<dbReference type="AlphaFoldDB" id="A0A4R4XUC3"/>
<dbReference type="RefSeq" id="WP_132494811.1">
    <property type="nucleotide sequence ID" value="NZ_SMKW01000129.1"/>
</dbReference>
<comment type="caution">
    <text evidence="2">The sequence shown here is derived from an EMBL/GenBank/DDBJ whole genome shotgun (WGS) entry which is preliminary data.</text>
</comment>
<dbReference type="Proteomes" id="UP000294947">
    <property type="component" value="Unassembled WGS sequence"/>
</dbReference>
<keyword evidence="1" id="KW-0732">Signal</keyword>
<feature type="chain" id="PRO_5038598127" evidence="1">
    <location>
        <begin position="28"/>
        <end position="74"/>
    </location>
</feature>
<organism evidence="2 3">
    <name type="scientific">Saccharopolyspora elongata</name>
    <dbReference type="NCBI Taxonomy" id="2530387"/>
    <lineage>
        <taxon>Bacteria</taxon>
        <taxon>Bacillati</taxon>
        <taxon>Actinomycetota</taxon>
        <taxon>Actinomycetes</taxon>
        <taxon>Pseudonocardiales</taxon>
        <taxon>Pseudonocardiaceae</taxon>
        <taxon>Saccharopolyspora</taxon>
    </lineage>
</organism>
<name>A0A4R4XUC3_9PSEU</name>
<dbReference type="EMBL" id="SMKW01000129">
    <property type="protein sequence ID" value="TDD35201.1"/>
    <property type="molecule type" value="Genomic_DNA"/>
</dbReference>
<evidence type="ECO:0000313" key="3">
    <source>
        <dbReference type="Proteomes" id="UP000294947"/>
    </source>
</evidence>
<protein>
    <submittedName>
        <fullName evidence="2">Uncharacterized protein</fullName>
    </submittedName>
</protein>
<keyword evidence="3" id="KW-1185">Reference proteome</keyword>